<name>A0A9P5EAG3_9HYPO</name>
<gene>
    <name evidence="1" type="ORF">FAGAP_9814</name>
</gene>
<organism evidence="1 2">
    <name type="scientific">Fusarium agapanthi</name>
    <dbReference type="NCBI Taxonomy" id="1803897"/>
    <lineage>
        <taxon>Eukaryota</taxon>
        <taxon>Fungi</taxon>
        <taxon>Dikarya</taxon>
        <taxon>Ascomycota</taxon>
        <taxon>Pezizomycotina</taxon>
        <taxon>Sordariomycetes</taxon>
        <taxon>Hypocreomycetidae</taxon>
        <taxon>Hypocreales</taxon>
        <taxon>Nectriaceae</taxon>
        <taxon>Fusarium</taxon>
        <taxon>Fusarium fujikuroi species complex</taxon>
    </lineage>
</organism>
<reference evidence="1" key="1">
    <citation type="submission" date="2020-01" db="EMBL/GenBank/DDBJ databases">
        <title>Identification and distribution of gene clusters putatively required for synthesis of sphingolipid metabolism inhibitors in phylogenetically diverse species of the filamentous fungus Fusarium.</title>
        <authorList>
            <person name="Kim H.-S."/>
            <person name="Busman M."/>
            <person name="Brown D.W."/>
            <person name="Divon H."/>
            <person name="Uhlig S."/>
            <person name="Proctor R.H."/>
        </authorList>
    </citation>
    <scope>NUCLEOTIDE SEQUENCE</scope>
    <source>
        <strain evidence="1">NRRL 31653</strain>
    </source>
</reference>
<protein>
    <submittedName>
        <fullName evidence="1">Uncharacterized protein</fullName>
    </submittedName>
</protein>
<accession>A0A9P5EAG3</accession>
<proteinExistence type="predicted"/>
<dbReference type="EMBL" id="LUFC02000816">
    <property type="protein sequence ID" value="KAF4494048.1"/>
    <property type="molecule type" value="Genomic_DNA"/>
</dbReference>
<comment type="caution">
    <text evidence="1">The sequence shown here is derived from an EMBL/GenBank/DDBJ whole genome shotgun (WGS) entry which is preliminary data.</text>
</comment>
<evidence type="ECO:0000313" key="1">
    <source>
        <dbReference type="EMBL" id="KAF4494048.1"/>
    </source>
</evidence>
<evidence type="ECO:0000313" key="2">
    <source>
        <dbReference type="Proteomes" id="UP000737391"/>
    </source>
</evidence>
<keyword evidence="2" id="KW-1185">Reference proteome</keyword>
<dbReference type="OrthoDB" id="4398204at2759"/>
<sequence length="140" mass="15716">MEPLNHLFNNTSIEHVQDITTFETHFSQMLITAAALFTQGTLAVGIKIYTGRDCTGTEQTLTVDHNAACNPKVQRFQSYKENGFGPGNGQRIAFYSQPSCSQESFIYDTYSHDGDYFHSKQCYNINGHSPVKYAQGAKLY</sequence>
<dbReference type="AlphaFoldDB" id="A0A9P5EAG3"/>
<dbReference type="Proteomes" id="UP000737391">
    <property type="component" value="Unassembled WGS sequence"/>
</dbReference>